<protein>
    <submittedName>
        <fullName evidence="1">DUF6470 family protein</fullName>
    </submittedName>
</protein>
<dbReference type="Pfam" id="PF20074">
    <property type="entry name" value="DUF6470"/>
    <property type="match status" value="1"/>
</dbReference>
<sequence length="193" mass="21526">MRGIVLAPQIQIQQTYAQLGIDADIGTQHIEQPRPTFEMKQPRAQLEIESPEGRLEVDSSKAWDALGLGGHLNVMNNIYSMAPQIAQQGLARIVEEGNRMADLTNPNNPFAEFAEDWRRTFPEFDFRGPAAYNNVSVTFTPGDLSIRASASPVEIHSEVNPPLLSYDRGKLDIYMQQYNSVKFTPPPLVSLQG</sequence>
<accession>A0ABT6TVJ3</accession>
<evidence type="ECO:0000313" key="2">
    <source>
        <dbReference type="Proteomes" id="UP001161691"/>
    </source>
</evidence>
<comment type="caution">
    <text evidence="1">The sequence shown here is derived from an EMBL/GenBank/DDBJ whole genome shotgun (WGS) entry which is preliminary data.</text>
</comment>
<organism evidence="1 2">
    <name type="scientific">Cohnella hashimotonis</name>
    <dbReference type="NCBI Taxonomy" id="2826895"/>
    <lineage>
        <taxon>Bacteria</taxon>
        <taxon>Bacillati</taxon>
        <taxon>Bacillota</taxon>
        <taxon>Bacilli</taxon>
        <taxon>Bacillales</taxon>
        <taxon>Paenibacillaceae</taxon>
        <taxon>Cohnella</taxon>
    </lineage>
</organism>
<proteinExistence type="predicted"/>
<dbReference type="EMBL" id="JAGRPV010000002">
    <property type="protein sequence ID" value="MDI4650350.1"/>
    <property type="molecule type" value="Genomic_DNA"/>
</dbReference>
<reference evidence="1" key="1">
    <citation type="submission" date="2023-04" db="EMBL/GenBank/DDBJ databases">
        <title>Comparative genomic analysis of Cohnella hashimotonis sp. nov., isolated from the International Space Station.</title>
        <authorList>
            <person name="Venkateswaran K."/>
            <person name="Simpson A."/>
        </authorList>
    </citation>
    <scope>NUCLEOTIDE SEQUENCE</scope>
    <source>
        <strain evidence="1">F6_2S_P_1</strain>
    </source>
</reference>
<evidence type="ECO:0000313" key="1">
    <source>
        <dbReference type="EMBL" id="MDI4650350.1"/>
    </source>
</evidence>
<dbReference type="RefSeq" id="WP_282913200.1">
    <property type="nucleotide sequence ID" value="NZ_JAGRPV010000002.1"/>
</dbReference>
<keyword evidence="2" id="KW-1185">Reference proteome</keyword>
<dbReference type="Proteomes" id="UP001161691">
    <property type="component" value="Unassembled WGS sequence"/>
</dbReference>
<name>A0ABT6TVJ3_9BACL</name>
<dbReference type="InterPro" id="IPR045527">
    <property type="entry name" value="DUF6470"/>
</dbReference>
<gene>
    <name evidence="1" type="ORF">KB449_35800</name>
</gene>